<gene>
    <name evidence="3" type="ORF">DUNSADRAFT_13897</name>
</gene>
<feature type="domain" description="Helicase-associated" evidence="2">
    <location>
        <begin position="1"/>
        <end position="57"/>
    </location>
</feature>
<dbReference type="Proteomes" id="UP000815325">
    <property type="component" value="Unassembled WGS sequence"/>
</dbReference>
<dbReference type="PANTHER" id="PTHR33418">
    <property type="entry name" value="HELICASE-ASSOCIATED"/>
    <property type="match status" value="1"/>
</dbReference>
<name>A0ABQ7G8H6_DUNSA</name>
<feature type="region of interest" description="Disordered" evidence="1">
    <location>
        <begin position="154"/>
        <end position="393"/>
    </location>
</feature>
<comment type="caution">
    <text evidence="3">The sequence shown here is derived from an EMBL/GenBank/DDBJ whole genome shotgun (WGS) entry which is preliminary data.</text>
</comment>
<organism evidence="3 4">
    <name type="scientific">Dunaliella salina</name>
    <name type="common">Green alga</name>
    <name type="synonym">Protococcus salinus</name>
    <dbReference type="NCBI Taxonomy" id="3046"/>
    <lineage>
        <taxon>Eukaryota</taxon>
        <taxon>Viridiplantae</taxon>
        <taxon>Chlorophyta</taxon>
        <taxon>core chlorophytes</taxon>
        <taxon>Chlorophyceae</taxon>
        <taxon>CS clade</taxon>
        <taxon>Chlamydomonadales</taxon>
        <taxon>Dunaliellaceae</taxon>
        <taxon>Dunaliella</taxon>
    </lineage>
</organism>
<dbReference type="EMBL" id="MU069995">
    <property type="protein sequence ID" value="KAF5830908.1"/>
    <property type="molecule type" value="Genomic_DNA"/>
</dbReference>
<feature type="compositionally biased region" description="Low complexity" evidence="1">
    <location>
        <begin position="201"/>
        <end position="217"/>
    </location>
</feature>
<feature type="compositionally biased region" description="Low complexity" evidence="1">
    <location>
        <begin position="236"/>
        <end position="262"/>
    </location>
</feature>
<feature type="domain" description="Helicase-associated" evidence="2">
    <location>
        <begin position="65"/>
        <end position="131"/>
    </location>
</feature>
<protein>
    <recommendedName>
        <fullName evidence="2">Helicase-associated domain-containing protein</fullName>
    </recommendedName>
</protein>
<reference evidence="3" key="1">
    <citation type="submission" date="2020-06" db="EMBL/GenBank/DDBJ databases">
        <authorList>
            <consortium name="DOE Joint Genome Institute"/>
            <person name="Calhoun S."/>
            <person name="Polle J.E."/>
            <person name="Mckie-Krisberg Z."/>
            <person name="Prochnik S."/>
            <person name="Neofotis P."/>
            <person name="Yim W.C."/>
            <person name="Hathwaik L.T."/>
            <person name="Jenkins J."/>
            <person name="Molina H."/>
            <person name="Bunkenborg J."/>
            <person name="Grigoriev I.V."/>
            <person name="Barry K."/>
            <person name="Schmutz J."/>
            <person name="Jin E."/>
            <person name="Cushman J.C."/>
            <person name="Magnuson J.K."/>
        </authorList>
    </citation>
    <scope>NUCLEOTIDE SEQUENCE</scope>
    <source>
        <strain evidence="3">CCAP 19/18</strain>
    </source>
</reference>
<dbReference type="PANTHER" id="PTHR33418:SF1">
    <property type="entry name" value="HELICASE-ASSOCIATED DOMAIN-CONTAINING PROTEIN"/>
    <property type="match status" value="1"/>
</dbReference>
<dbReference type="Pfam" id="PF03457">
    <property type="entry name" value="HA"/>
    <property type="match status" value="2"/>
</dbReference>
<keyword evidence="4" id="KW-1185">Reference proteome</keyword>
<evidence type="ECO:0000313" key="3">
    <source>
        <dbReference type="EMBL" id="KAF5830908.1"/>
    </source>
</evidence>
<evidence type="ECO:0000256" key="1">
    <source>
        <dbReference type="SAM" id="MobiDB-lite"/>
    </source>
</evidence>
<evidence type="ECO:0000313" key="4">
    <source>
        <dbReference type="Proteomes" id="UP000815325"/>
    </source>
</evidence>
<feature type="compositionally biased region" description="Basic and acidic residues" evidence="1">
    <location>
        <begin position="160"/>
        <end position="169"/>
    </location>
</feature>
<accession>A0ABQ7G8H6</accession>
<feature type="compositionally biased region" description="Basic residues" evidence="1">
    <location>
        <begin position="218"/>
        <end position="229"/>
    </location>
</feature>
<feature type="compositionally biased region" description="Low complexity" evidence="1">
    <location>
        <begin position="294"/>
        <end position="306"/>
    </location>
</feature>
<evidence type="ECO:0000259" key="2">
    <source>
        <dbReference type="Pfam" id="PF03457"/>
    </source>
</evidence>
<dbReference type="Gene3D" id="6.10.140.530">
    <property type="match status" value="2"/>
</dbReference>
<proteinExistence type="predicted"/>
<sequence length="393" mass="45567">MYQQLALWQAQHCSCHVPRHCFDAPPLLDAWVRHLRRKYASGRLEQWKVDRLNLLGFEWSMGDVEAKWVNMYHQLRRFKAVHGHTNVPQNYRNSAEPGWEILARWLRRQAQLLAKAKLSQQQLEMLSRVGVVLEVPAHQVEQYTQLQGLNAHERKKLRRTWRDERRRSSSEAQPPLPPSLQQHHHHQEQVQQQSHKHMWPQRKQQQQQQEQVQQQNHQHMRRHHYRHQQQQRERAQQQNHQHTWRQQQQQQHPQQQPSAQIPRTTKRHRLPSTESLSPAKPHARHHQRNPPTGSSSPANPAALPSSPAQPPPPVAPAETGPKAEPESPTSQGNQPAAVGRQASSSSGGQTVAVKRVAVGSLKQAHLASSPRQPKQWRLAGRLRASTPQKGRCW</sequence>
<dbReference type="InterPro" id="IPR005114">
    <property type="entry name" value="Helicase_assoc"/>
</dbReference>